<proteinExistence type="predicted"/>
<sequence>MTLLLTLQPNCPMETPAAAETTFTQMFVVLYITLMGMIDTMVPNSGPWSLLGQSVSYIIMLAPILWWALPSGPAVFQPKPTNASTYAWLPDTMAAKKKWGNGTELNEASDEELLSGSFKYGIDKEERHI</sequence>
<gene>
    <name evidence="1" type="ORF">DSO57_1001583</name>
</gene>
<dbReference type="EMBL" id="QTSX02005683">
    <property type="protein sequence ID" value="KAJ9059512.1"/>
    <property type="molecule type" value="Genomic_DNA"/>
</dbReference>
<keyword evidence="2" id="KW-1185">Reference proteome</keyword>
<evidence type="ECO:0000313" key="1">
    <source>
        <dbReference type="EMBL" id="KAJ9059512.1"/>
    </source>
</evidence>
<dbReference type="Proteomes" id="UP001165960">
    <property type="component" value="Unassembled WGS sequence"/>
</dbReference>
<accession>A0ACC2SAT1</accession>
<evidence type="ECO:0000313" key="2">
    <source>
        <dbReference type="Proteomes" id="UP001165960"/>
    </source>
</evidence>
<protein>
    <submittedName>
        <fullName evidence="1">Uncharacterized protein</fullName>
    </submittedName>
</protein>
<name>A0ACC2SAT1_9FUNG</name>
<reference evidence="1" key="1">
    <citation type="submission" date="2022-04" db="EMBL/GenBank/DDBJ databases">
        <title>Genome of the entomopathogenic fungus Entomophthora muscae.</title>
        <authorList>
            <person name="Elya C."/>
            <person name="Lovett B.R."/>
            <person name="Lee E."/>
            <person name="Macias A.M."/>
            <person name="Hajek A.E."/>
            <person name="De Bivort B.L."/>
            <person name="Kasson M.T."/>
            <person name="De Fine Licht H.H."/>
            <person name="Stajich J.E."/>
        </authorList>
    </citation>
    <scope>NUCLEOTIDE SEQUENCE</scope>
    <source>
        <strain evidence="1">Berkeley</strain>
    </source>
</reference>
<comment type="caution">
    <text evidence="1">The sequence shown here is derived from an EMBL/GenBank/DDBJ whole genome shotgun (WGS) entry which is preliminary data.</text>
</comment>
<organism evidence="1 2">
    <name type="scientific">Entomophthora muscae</name>
    <dbReference type="NCBI Taxonomy" id="34485"/>
    <lineage>
        <taxon>Eukaryota</taxon>
        <taxon>Fungi</taxon>
        <taxon>Fungi incertae sedis</taxon>
        <taxon>Zoopagomycota</taxon>
        <taxon>Entomophthoromycotina</taxon>
        <taxon>Entomophthoromycetes</taxon>
        <taxon>Entomophthorales</taxon>
        <taxon>Entomophthoraceae</taxon>
        <taxon>Entomophthora</taxon>
    </lineage>
</organism>